<evidence type="ECO:0000313" key="1">
    <source>
        <dbReference type="EMBL" id="CAK0853781.1"/>
    </source>
</evidence>
<organism evidence="1 2">
    <name type="scientific">Prorocentrum cordatum</name>
    <dbReference type="NCBI Taxonomy" id="2364126"/>
    <lineage>
        <taxon>Eukaryota</taxon>
        <taxon>Sar</taxon>
        <taxon>Alveolata</taxon>
        <taxon>Dinophyceae</taxon>
        <taxon>Prorocentrales</taxon>
        <taxon>Prorocentraceae</taxon>
        <taxon>Prorocentrum</taxon>
    </lineage>
</organism>
<gene>
    <name evidence="1" type="ORF">PCOR1329_LOCUS45140</name>
</gene>
<accession>A0ABN9U7Z6</accession>
<proteinExistence type="predicted"/>
<sequence length="96" mass="10321">MGPGLAARHIEPTIDNPSIEERLLVKAGKDDGSFTLTTGHGEPLLCARPRAGGAGFDISLCCDRGTEAIGPSFRLECNQSMDRWTLVSLRCDQCES</sequence>
<keyword evidence="2" id="KW-1185">Reference proteome</keyword>
<feature type="non-terminal residue" evidence="1">
    <location>
        <position position="96"/>
    </location>
</feature>
<dbReference type="EMBL" id="CAUYUJ010015426">
    <property type="protein sequence ID" value="CAK0853781.1"/>
    <property type="molecule type" value="Genomic_DNA"/>
</dbReference>
<evidence type="ECO:0000313" key="2">
    <source>
        <dbReference type="Proteomes" id="UP001189429"/>
    </source>
</evidence>
<reference evidence="1" key="1">
    <citation type="submission" date="2023-10" db="EMBL/GenBank/DDBJ databases">
        <authorList>
            <person name="Chen Y."/>
            <person name="Shah S."/>
            <person name="Dougan E. K."/>
            <person name="Thang M."/>
            <person name="Chan C."/>
        </authorList>
    </citation>
    <scope>NUCLEOTIDE SEQUENCE [LARGE SCALE GENOMIC DNA]</scope>
</reference>
<protein>
    <submittedName>
        <fullName evidence="1">Uncharacterized protein</fullName>
    </submittedName>
</protein>
<dbReference type="Proteomes" id="UP001189429">
    <property type="component" value="Unassembled WGS sequence"/>
</dbReference>
<name>A0ABN9U7Z6_9DINO</name>
<comment type="caution">
    <text evidence="1">The sequence shown here is derived from an EMBL/GenBank/DDBJ whole genome shotgun (WGS) entry which is preliminary data.</text>
</comment>